<evidence type="ECO:0000313" key="2">
    <source>
        <dbReference type="Proteomes" id="UP000886800"/>
    </source>
</evidence>
<dbReference type="Proteomes" id="UP000886800">
    <property type="component" value="Unassembled WGS sequence"/>
</dbReference>
<sequence length="178" mass="19263">MIDFAALTAQALAFGFTNAGPLRGETLEFLPQVRQMCAADRCGLYGRSWTCPPHCGSLEECAQRAGGYRWGLLVQYGQPLADPFDYETMEAAGQRHRALFAQFIPLLRRQWPGLLPLGSGGCSLCQACTCPKAPCRHPDLASCSMEAYGLEVGRVCDANGLPYGAQGAITYTGCYLLE</sequence>
<reference evidence="1" key="2">
    <citation type="submission" date="2021-04" db="EMBL/GenBank/DDBJ databases">
        <authorList>
            <person name="Gilroy R."/>
        </authorList>
    </citation>
    <scope>NUCLEOTIDE SEQUENCE</scope>
    <source>
        <strain evidence="1">CHK188-5543</strain>
    </source>
</reference>
<dbReference type="AlphaFoldDB" id="A0A9D1WR14"/>
<dbReference type="InterPro" id="IPR019271">
    <property type="entry name" value="DUF2284_metal-binding"/>
</dbReference>
<reference evidence="1" key="1">
    <citation type="journal article" date="2021" name="PeerJ">
        <title>Extensive microbial diversity within the chicken gut microbiome revealed by metagenomics and culture.</title>
        <authorList>
            <person name="Gilroy R."/>
            <person name="Ravi A."/>
            <person name="Getino M."/>
            <person name="Pursley I."/>
            <person name="Horton D.L."/>
            <person name="Alikhan N.F."/>
            <person name="Baker D."/>
            <person name="Gharbi K."/>
            <person name="Hall N."/>
            <person name="Watson M."/>
            <person name="Adriaenssens E.M."/>
            <person name="Foster-Nyarko E."/>
            <person name="Jarju S."/>
            <person name="Secka A."/>
            <person name="Antonio M."/>
            <person name="Oren A."/>
            <person name="Chaudhuri R.R."/>
            <person name="La Ragione R."/>
            <person name="Hildebrand F."/>
            <person name="Pallen M.J."/>
        </authorList>
    </citation>
    <scope>NUCLEOTIDE SEQUENCE</scope>
    <source>
        <strain evidence="1">CHK188-5543</strain>
    </source>
</reference>
<protein>
    <submittedName>
        <fullName evidence="1">DUF2284 domain-containing protein</fullName>
    </submittedName>
</protein>
<proteinExistence type="predicted"/>
<comment type="caution">
    <text evidence="1">The sequence shown here is derived from an EMBL/GenBank/DDBJ whole genome shotgun (WGS) entry which is preliminary data.</text>
</comment>
<accession>A0A9D1WR14</accession>
<gene>
    <name evidence="1" type="ORF">H9736_04745</name>
</gene>
<name>A0A9D1WR14_9FIRM</name>
<organism evidence="1 2">
    <name type="scientific">Candidatus Anaerotruncus excrementipullorum</name>
    <dbReference type="NCBI Taxonomy" id="2838465"/>
    <lineage>
        <taxon>Bacteria</taxon>
        <taxon>Bacillati</taxon>
        <taxon>Bacillota</taxon>
        <taxon>Clostridia</taxon>
        <taxon>Eubacteriales</taxon>
        <taxon>Oscillospiraceae</taxon>
        <taxon>Anaerotruncus</taxon>
    </lineage>
</organism>
<dbReference type="Pfam" id="PF10050">
    <property type="entry name" value="DUF2284"/>
    <property type="match status" value="1"/>
</dbReference>
<evidence type="ECO:0000313" key="1">
    <source>
        <dbReference type="EMBL" id="HIX65538.1"/>
    </source>
</evidence>
<dbReference type="EMBL" id="DXES01000106">
    <property type="protein sequence ID" value="HIX65538.1"/>
    <property type="molecule type" value="Genomic_DNA"/>
</dbReference>